<dbReference type="Proteomes" id="UP000287188">
    <property type="component" value="Unassembled WGS sequence"/>
</dbReference>
<dbReference type="AlphaFoldDB" id="A0A402AVC3"/>
<name>A0A402AVC3_9CHLR</name>
<proteinExistence type="predicted"/>
<comment type="caution">
    <text evidence="1">The sequence shown here is derived from an EMBL/GenBank/DDBJ whole genome shotgun (WGS) entry which is preliminary data.</text>
</comment>
<dbReference type="EMBL" id="BIFS01000002">
    <property type="protein sequence ID" value="GCE23062.1"/>
    <property type="molecule type" value="Genomic_DNA"/>
</dbReference>
<evidence type="ECO:0000313" key="2">
    <source>
        <dbReference type="Proteomes" id="UP000287188"/>
    </source>
</evidence>
<organism evidence="1 2">
    <name type="scientific">Dictyobacter kobayashii</name>
    <dbReference type="NCBI Taxonomy" id="2014872"/>
    <lineage>
        <taxon>Bacteria</taxon>
        <taxon>Bacillati</taxon>
        <taxon>Chloroflexota</taxon>
        <taxon>Ktedonobacteria</taxon>
        <taxon>Ktedonobacterales</taxon>
        <taxon>Dictyobacteraceae</taxon>
        <taxon>Dictyobacter</taxon>
    </lineage>
</organism>
<evidence type="ECO:0000313" key="1">
    <source>
        <dbReference type="EMBL" id="GCE23062.1"/>
    </source>
</evidence>
<sequence length="79" mass="9594">MGRVYKYSTHLFEQIDPDNADVGRELIVIELFPMWVWAPNSLWKVEEEKRRPWRSFETMVPKKKRVKRMWSLLAGDWQG</sequence>
<reference evidence="2" key="1">
    <citation type="submission" date="2018-12" db="EMBL/GenBank/DDBJ databases">
        <title>Tengunoibacter tsumagoiensis gen. nov., sp. nov., Dictyobacter kobayashii sp. nov., D. alpinus sp. nov., and D. joshuensis sp. nov. and description of Dictyobacteraceae fam. nov. within the order Ktedonobacterales isolated from Tengu-no-mugimeshi.</title>
        <authorList>
            <person name="Wang C.M."/>
            <person name="Zheng Y."/>
            <person name="Sakai Y."/>
            <person name="Toyoda A."/>
            <person name="Minakuchi Y."/>
            <person name="Abe K."/>
            <person name="Yokota A."/>
            <person name="Yabe S."/>
        </authorList>
    </citation>
    <scope>NUCLEOTIDE SEQUENCE [LARGE SCALE GENOMIC DNA]</scope>
    <source>
        <strain evidence="2">Uno11</strain>
    </source>
</reference>
<protein>
    <submittedName>
        <fullName evidence="1">Uncharacterized protein</fullName>
    </submittedName>
</protein>
<gene>
    <name evidence="1" type="ORF">KDK_68620</name>
</gene>
<accession>A0A402AVC3</accession>
<keyword evidence="2" id="KW-1185">Reference proteome</keyword>